<dbReference type="RefSeq" id="WP_132547668.1">
    <property type="nucleotide sequence ID" value="NZ_SMAA01000003.1"/>
</dbReference>
<organism evidence="3 4">
    <name type="scientific">Pectinatus cerevisiiphilus</name>
    <dbReference type="NCBI Taxonomy" id="86956"/>
    <lineage>
        <taxon>Bacteria</taxon>
        <taxon>Bacillati</taxon>
        <taxon>Bacillota</taxon>
        <taxon>Negativicutes</taxon>
        <taxon>Selenomonadales</taxon>
        <taxon>Selenomonadaceae</taxon>
        <taxon>Pectinatus</taxon>
    </lineage>
</organism>
<dbReference type="GO" id="GO:0016020">
    <property type="term" value="C:membrane"/>
    <property type="evidence" value="ECO:0007669"/>
    <property type="project" value="InterPro"/>
</dbReference>
<name>A0A4R3KCX3_9FIRM</name>
<evidence type="ECO:0000259" key="2">
    <source>
        <dbReference type="Pfam" id="PF01464"/>
    </source>
</evidence>
<dbReference type="PANTHER" id="PTHR37423:SF2">
    <property type="entry name" value="MEMBRANE-BOUND LYTIC MUREIN TRANSGLYCOSYLASE C"/>
    <property type="match status" value="1"/>
</dbReference>
<dbReference type="Gene3D" id="1.10.530.10">
    <property type="match status" value="1"/>
</dbReference>
<dbReference type="PANTHER" id="PTHR37423">
    <property type="entry name" value="SOLUBLE LYTIC MUREIN TRANSGLYCOSYLASE-RELATED"/>
    <property type="match status" value="1"/>
</dbReference>
<comment type="caution">
    <text evidence="3">The sequence shown here is derived from an EMBL/GenBank/DDBJ whole genome shotgun (WGS) entry which is preliminary data.</text>
</comment>
<reference evidence="3 4" key="1">
    <citation type="submission" date="2019-03" db="EMBL/GenBank/DDBJ databases">
        <title>Genomic Encyclopedia of Type Strains, Phase IV (KMG-IV): sequencing the most valuable type-strain genomes for metagenomic binning, comparative biology and taxonomic classification.</title>
        <authorList>
            <person name="Goeker M."/>
        </authorList>
    </citation>
    <scope>NUCLEOTIDE SEQUENCE [LARGE SCALE GENOMIC DNA]</scope>
    <source>
        <strain evidence="3 4">DSM 20467</strain>
    </source>
</reference>
<dbReference type="OrthoDB" id="9815002at2"/>
<sequence length="217" mass="23456">MQINPVPAVTSQSDLLADINNVKKRIKEIEDQFNIKQFSPESVTFSQVLNKQINNTGKINASAAYRKQAANAAQNTAPTNNSAGTTARMHNLPPQQIEEIIQKTAAKYGIDPRLLSAVAETESNYRPDAVSSAGAIGVMQLMPDTASALGVSDPYDAQQNIEGGAKYLKELLNDFGGDVREAVAAYNAGPQAVKKYQGVPPYAETQNYVSHVLDLYQ</sequence>
<dbReference type="Proteomes" id="UP000295188">
    <property type="component" value="Unassembled WGS sequence"/>
</dbReference>
<dbReference type="GO" id="GO:0008933">
    <property type="term" value="F:peptidoglycan lytic transglycosylase activity"/>
    <property type="evidence" value="ECO:0007669"/>
    <property type="project" value="InterPro"/>
</dbReference>
<dbReference type="SUPFAM" id="SSF53955">
    <property type="entry name" value="Lysozyme-like"/>
    <property type="match status" value="1"/>
</dbReference>
<evidence type="ECO:0000256" key="1">
    <source>
        <dbReference type="ARBA" id="ARBA00007734"/>
    </source>
</evidence>
<dbReference type="InterPro" id="IPR008258">
    <property type="entry name" value="Transglycosylase_SLT_dom_1"/>
</dbReference>
<accession>A0A4R3KCX3</accession>
<dbReference type="InterPro" id="IPR023346">
    <property type="entry name" value="Lysozyme-like_dom_sf"/>
</dbReference>
<dbReference type="Pfam" id="PF01464">
    <property type="entry name" value="SLT"/>
    <property type="match status" value="1"/>
</dbReference>
<dbReference type="CDD" id="cd00254">
    <property type="entry name" value="LT-like"/>
    <property type="match status" value="1"/>
</dbReference>
<feature type="domain" description="Transglycosylase SLT" evidence="2">
    <location>
        <begin position="100"/>
        <end position="205"/>
    </location>
</feature>
<dbReference type="PROSITE" id="PS00922">
    <property type="entry name" value="TRANSGLYCOSYLASE"/>
    <property type="match status" value="1"/>
</dbReference>
<proteinExistence type="inferred from homology"/>
<evidence type="ECO:0000313" key="4">
    <source>
        <dbReference type="Proteomes" id="UP000295188"/>
    </source>
</evidence>
<dbReference type="AlphaFoldDB" id="A0A4R3KCX3"/>
<evidence type="ECO:0000313" key="3">
    <source>
        <dbReference type="EMBL" id="TCS80945.1"/>
    </source>
</evidence>
<gene>
    <name evidence="3" type="ORF">EDC37_103115</name>
</gene>
<comment type="similarity">
    <text evidence="1">Belongs to the transglycosylase Slt family.</text>
</comment>
<keyword evidence="4" id="KW-1185">Reference proteome</keyword>
<dbReference type="EMBL" id="SMAA01000003">
    <property type="protein sequence ID" value="TCS80945.1"/>
    <property type="molecule type" value="Genomic_DNA"/>
</dbReference>
<dbReference type="GO" id="GO:0000270">
    <property type="term" value="P:peptidoglycan metabolic process"/>
    <property type="evidence" value="ECO:0007669"/>
    <property type="project" value="InterPro"/>
</dbReference>
<dbReference type="InterPro" id="IPR000189">
    <property type="entry name" value="Transglyc_AS"/>
</dbReference>
<protein>
    <submittedName>
        <fullName evidence="3">Transglycosylase-like protein with SLT domain</fullName>
    </submittedName>
</protein>